<dbReference type="Pfam" id="PF00370">
    <property type="entry name" value="FGGY_N"/>
    <property type="match status" value="1"/>
</dbReference>
<name>A0A8J3Y6S5_9ACTN</name>
<proteinExistence type="inferred from homology"/>
<organism evidence="5 6">
    <name type="scientific">Spirilliplanes yamanashiensis</name>
    <dbReference type="NCBI Taxonomy" id="42233"/>
    <lineage>
        <taxon>Bacteria</taxon>
        <taxon>Bacillati</taxon>
        <taxon>Actinomycetota</taxon>
        <taxon>Actinomycetes</taxon>
        <taxon>Micromonosporales</taxon>
        <taxon>Micromonosporaceae</taxon>
        <taxon>Spirilliplanes</taxon>
    </lineage>
</organism>
<evidence type="ECO:0000313" key="6">
    <source>
        <dbReference type="Proteomes" id="UP000652013"/>
    </source>
</evidence>
<protein>
    <submittedName>
        <fullName evidence="5">Xylulose kinase</fullName>
    </submittedName>
</protein>
<keyword evidence="2" id="KW-0808">Transferase</keyword>
<evidence type="ECO:0000256" key="1">
    <source>
        <dbReference type="ARBA" id="ARBA00009156"/>
    </source>
</evidence>
<dbReference type="GO" id="GO:0005975">
    <property type="term" value="P:carbohydrate metabolic process"/>
    <property type="evidence" value="ECO:0007669"/>
    <property type="project" value="InterPro"/>
</dbReference>
<sequence>MSPADGVVGIDLGTTSTKVLLRDVHGRRLSFVEGRTPWTTTPDGGTETTAEALTGFVVGLLRTALARAEATSGDVRVLGLGVAGLAESGVLLDGAGRAGTPVIAWFDRRGEEQVARVSRRHPGFPRIFVRRTGLPWDCQASVAKLMWFADQGLTTTAQHRWLSVPEYLVRFLGGDTVSEPSLASRTGLLDQAGGRPWQEGADTLGLAAGLLAEPRPSGVSAGRLRCGALPANVQGAVLTVAGHDHPVAAIGAGATGADELFNSTGTADVIARSLPGRLTDDQRERLVGHGISVGAHILPDTTLLLGGVRGGLLLRRVLGLLGATDGLARDRLDAAALDVGPLPAGLELSGAGPTGDDVVLRVRDDAGPPVVWAAATRYTAAETRKLLTTLHGVVRPHRRAVASGGWTRMASVRRAKAAAIDHLEFADIAEPGVAGAALVALRAASAPAGVPLAPPSPV</sequence>
<comment type="similarity">
    <text evidence="1">Belongs to the FGGY kinase family.</text>
</comment>
<evidence type="ECO:0000256" key="2">
    <source>
        <dbReference type="ARBA" id="ARBA00022679"/>
    </source>
</evidence>
<evidence type="ECO:0000256" key="3">
    <source>
        <dbReference type="ARBA" id="ARBA00022777"/>
    </source>
</evidence>
<comment type="caution">
    <text evidence="5">The sequence shown here is derived from an EMBL/GenBank/DDBJ whole genome shotgun (WGS) entry which is preliminary data.</text>
</comment>
<dbReference type="GO" id="GO:0016301">
    <property type="term" value="F:kinase activity"/>
    <property type="evidence" value="ECO:0007669"/>
    <property type="project" value="UniProtKB-KW"/>
</dbReference>
<dbReference type="EMBL" id="BOOY01000016">
    <property type="protein sequence ID" value="GIJ02916.1"/>
    <property type="molecule type" value="Genomic_DNA"/>
</dbReference>
<dbReference type="RefSeq" id="WP_203938201.1">
    <property type="nucleotide sequence ID" value="NZ_BAAAGJ010000005.1"/>
</dbReference>
<dbReference type="InterPro" id="IPR050406">
    <property type="entry name" value="FGGY_Carb_Kinase"/>
</dbReference>
<keyword evidence="6" id="KW-1185">Reference proteome</keyword>
<gene>
    <name evidence="5" type="ORF">Sya03_22680</name>
</gene>
<dbReference type="Gene3D" id="3.30.420.40">
    <property type="match status" value="2"/>
</dbReference>
<reference evidence="5" key="1">
    <citation type="submission" date="2021-01" db="EMBL/GenBank/DDBJ databases">
        <title>Whole genome shotgun sequence of Spirilliplanes yamanashiensis NBRC 15828.</title>
        <authorList>
            <person name="Komaki H."/>
            <person name="Tamura T."/>
        </authorList>
    </citation>
    <scope>NUCLEOTIDE SEQUENCE</scope>
    <source>
        <strain evidence="5">NBRC 15828</strain>
    </source>
</reference>
<dbReference type="InterPro" id="IPR018484">
    <property type="entry name" value="FGGY_N"/>
</dbReference>
<evidence type="ECO:0000313" key="5">
    <source>
        <dbReference type="EMBL" id="GIJ02916.1"/>
    </source>
</evidence>
<dbReference type="PANTHER" id="PTHR43095">
    <property type="entry name" value="SUGAR KINASE"/>
    <property type="match status" value="1"/>
</dbReference>
<dbReference type="AlphaFoldDB" id="A0A8J3Y6S5"/>
<accession>A0A8J3Y6S5</accession>
<evidence type="ECO:0000259" key="4">
    <source>
        <dbReference type="Pfam" id="PF00370"/>
    </source>
</evidence>
<dbReference type="InterPro" id="IPR043129">
    <property type="entry name" value="ATPase_NBD"/>
</dbReference>
<feature type="domain" description="Carbohydrate kinase FGGY N-terminal" evidence="4">
    <location>
        <begin position="7"/>
        <end position="251"/>
    </location>
</feature>
<keyword evidence="3 5" id="KW-0418">Kinase</keyword>
<dbReference type="SUPFAM" id="SSF53067">
    <property type="entry name" value="Actin-like ATPase domain"/>
    <property type="match status" value="1"/>
</dbReference>
<dbReference type="Proteomes" id="UP000652013">
    <property type="component" value="Unassembled WGS sequence"/>
</dbReference>
<dbReference type="PRINTS" id="PR00301">
    <property type="entry name" value="HEATSHOCK70"/>
</dbReference>